<protein>
    <recommendedName>
        <fullName evidence="3">F-box domain-containing protein</fullName>
    </recommendedName>
</protein>
<comment type="caution">
    <text evidence="1">The sequence shown here is derived from an EMBL/GenBank/DDBJ whole genome shotgun (WGS) entry which is preliminary data.</text>
</comment>
<feature type="non-terminal residue" evidence="1">
    <location>
        <position position="1"/>
    </location>
</feature>
<feature type="non-terminal residue" evidence="1">
    <location>
        <position position="59"/>
    </location>
</feature>
<dbReference type="AlphaFoldDB" id="A0A8H6I3Q6"/>
<accession>A0A8H6I3Q6</accession>
<organism evidence="1 2">
    <name type="scientific">Ephemerocybe angulata</name>
    <dbReference type="NCBI Taxonomy" id="980116"/>
    <lineage>
        <taxon>Eukaryota</taxon>
        <taxon>Fungi</taxon>
        <taxon>Dikarya</taxon>
        <taxon>Basidiomycota</taxon>
        <taxon>Agaricomycotina</taxon>
        <taxon>Agaricomycetes</taxon>
        <taxon>Agaricomycetidae</taxon>
        <taxon>Agaricales</taxon>
        <taxon>Agaricineae</taxon>
        <taxon>Psathyrellaceae</taxon>
        <taxon>Ephemerocybe</taxon>
    </lineage>
</organism>
<dbReference type="Proteomes" id="UP000521943">
    <property type="component" value="Unassembled WGS sequence"/>
</dbReference>
<sequence length="59" mass="6711">DLPIDILPLILAFVVKSSHLAAGALVDKTWNEFATPRLYERVSIFSWHKDAKTKVCTHF</sequence>
<evidence type="ECO:0000313" key="2">
    <source>
        <dbReference type="Proteomes" id="UP000521943"/>
    </source>
</evidence>
<proteinExistence type="predicted"/>
<reference evidence="1 2" key="1">
    <citation type="submission" date="2020-07" db="EMBL/GenBank/DDBJ databases">
        <title>Comparative genomics of pyrophilous fungi reveals a link between fire events and developmental genes.</title>
        <authorList>
            <consortium name="DOE Joint Genome Institute"/>
            <person name="Steindorff A.S."/>
            <person name="Carver A."/>
            <person name="Calhoun S."/>
            <person name="Stillman K."/>
            <person name="Liu H."/>
            <person name="Lipzen A."/>
            <person name="Pangilinan J."/>
            <person name="Labutti K."/>
            <person name="Bruns T.D."/>
            <person name="Grigoriev I.V."/>
        </authorList>
    </citation>
    <scope>NUCLEOTIDE SEQUENCE [LARGE SCALE GENOMIC DNA]</scope>
    <source>
        <strain evidence="1 2">CBS 144469</strain>
    </source>
</reference>
<gene>
    <name evidence="1" type="ORF">DFP72DRAFT_745982</name>
</gene>
<dbReference type="OrthoDB" id="2690438at2759"/>
<evidence type="ECO:0000313" key="1">
    <source>
        <dbReference type="EMBL" id="KAF6757357.1"/>
    </source>
</evidence>
<dbReference type="EMBL" id="JACGCI010000022">
    <property type="protein sequence ID" value="KAF6757357.1"/>
    <property type="molecule type" value="Genomic_DNA"/>
</dbReference>
<name>A0A8H6I3Q6_9AGAR</name>
<evidence type="ECO:0008006" key="3">
    <source>
        <dbReference type="Google" id="ProtNLM"/>
    </source>
</evidence>
<keyword evidence="2" id="KW-1185">Reference proteome</keyword>